<feature type="transmembrane region" description="Helical" evidence="6">
    <location>
        <begin position="7"/>
        <end position="29"/>
    </location>
</feature>
<dbReference type="PANTHER" id="PTHR43298">
    <property type="entry name" value="MULTIDRUG RESISTANCE PROTEIN NORM-RELATED"/>
    <property type="match status" value="1"/>
</dbReference>
<feature type="transmembrane region" description="Helical" evidence="6">
    <location>
        <begin position="178"/>
        <end position="196"/>
    </location>
</feature>
<dbReference type="InterPro" id="IPR002528">
    <property type="entry name" value="MATE_fam"/>
</dbReference>
<feature type="transmembrane region" description="Helical" evidence="6">
    <location>
        <begin position="84"/>
        <end position="104"/>
    </location>
</feature>
<feature type="transmembrane region" description="Helical" evidence="6">
    <location>
        <begin position="151"/>
        <end position="172"/>
    </location>
</feature>
<dbReference type="Pfam" id="PF01554">
    <property type="entry name" value="MatE"/>
    <property type="match status" value="1"/>
</dbReference>
<evidence type="ECO:0000256" key="5">
    <source>
        <dbReference type="ARBA" id="ARBA00031636"/>
    </source>
</evidence>
<evidence type="ECO:0000256" key="4">
    <source>
        <dbReference type="ARBA" id="ARBA00022448"/>
    </source>
</evidence>
<feature type="transmembrane region" description="Helical" evidence="6">
    <location>
        <begin position="389"/>
        <end position="409"/>
    </location>
</feature>
<keyword evidence="6" id="KW-0812">Transmembrane</keyword>
<keyword evidence="6" id="KW-1133">Transmembrane helix</keyword>
<dbReference type="Proteomes" id="UP000696294">
    <property type="component" value="Unassembled WGS sequence"/>
</dbReference>
<comment type="caution">
    <text evidence="7">The sequence shown here is derived from an EMBL/GenBank/DDBJ whole genome shotgun (WGS) entry which is preliminary data.</text>
</comment>
<feature type="transmembrane region" description="Helical" evidence="6">
    <location>
        <begin position="124"/>
        <end position="144"/>
    </location>
</feature>
<comment type="function">
    <text evidence="1">Multidrug efflux pump.</text>
</comment>
<feature type="transmembrane region" description="Helical" evidence="6">
    <location>
        <begin position="364"/>
        <end position="383"/>
    </location>
</feature>
<reference evidence="7 8" key="1">
    <citation type="submission" date="2020-03" db="EMBL/GenBank/DDBJ databases">
        <title>WGS of actinomycetes isolated from Thailand.</title>
        <authorList>
            <person name="Thawai C."/>
        </authorList>
    </citation>
    <scope>NUCLEOTIDE SEQUENCE [LARGE SCALE GENOMIC DNA]</scope>
    <source>
        <strain evidence="7 8">FMUSA5-5</strain>
    </source>
</reference>
<keyword evidence="8" id="KW-1185">Reference proteome</keyword>
<feature type="transmembrane region" description="Helical" evidence="6">
    <location>
        <begin position="333"/>
        <end position="357"/>
    </location>
</feature>
<accession>A0ABX1BBM7</accession>
<dbReference type="PANTHER" id="PTHR43298:SF2">
    <property type="entry name" value="FMN_FAD EXPORTER YEEO-RELATED"/>
    <property type="match status" value="1"/>
</dbReference>
<dbReference type="EMBL" id="JAATEP010000024">
    <property type="protein sequence ID" value="NJP93764.1"/>
    <property type="molecule type" value="Genomic_DNA"/>
</dbReference>
<keyword evidence="6" id="KW-0472">Membrane</keyword>
<evidence type="ECO:0000256" key="1">
    <source>
        <dbReference type="ARBA" id="ARBA00003408"/>
    </source>
</evidence>
<dbReference type="InterPro" id="IPR050222">
    <property type="entry name" value="MATE_MdtK"/>
</dbReference>
<evidence type="ECO:0000313" key="8">
    <source>
        <dbReference type="Proteomes" id="UP000696294"/>
    </source>
</evidence>
<name>A0ABX1BBM7_9ACTN</name>
<gene>
    <name evidence="7" type="ORF">HCN51_30705</name>
</gene>
<keyword evidence="4" id="KW-0813">Transport</keyword>
<evidence type="ECO:0000256" key="2">
    <source>
        <dbReference type="ARBA" id="ARBA00010199"/>
    </source>
</evidence>
<evidence type="ECO:0000313" key="7">
    <source>
        <dbReference type="EMBL" id="NJP93764.1"/>
    </source>
</evidence>
<feature type="transmembrane region" description="Helical" evidence="6">
    <location>
        <begin position="217"/>
        <end position="242"/>
    </location>
</feature>
<dbReference type="RefSeq" id="WP_168014099.1">
    <property type="nucleotide sequence ID" value="NZ_JAATEP010000024.1"/>
</dbReference>
<evidence type="ECO:0000256" key="3">
    <source>
        <dbReference type="ARBA" id="ARBA00020268"/>
    </source>
</evidence>
<evidence type="ECO:0000256" key="6">
    <source>
        <dbReference type="SAM" id="Phobius"/>
    </source>
</evidence>
<feature type="transmembrane region" description="Helical" evidence="6">
    <location>
        <begin position="35"/>
        <end position="54"/>
    </location>
</feature>
<proteinExistence type="inferred from homology"/>
<dbReference type="CDD" id="cd12082">
    <property type="entry name" value="MATE_like"/>
    <property type="match status" value="1"/>
</dbReference>
<feature type="transmembrane region" description="Helical" evidence="6">
    <location>
        <begin position="254"/>
        <end position="275"/>
    </location>
</feature>
<protein>
    <recommendedName>
        <fullName evidence="3">Probable multidrug resistance protein NorM</fullName>
    </recommendedName>
    <alternativeName>
        <fullName evidence="5">Multidrug-efflux transporter</fullName>
    </alternativeName>
</protein>
<sequence length="436" mass="43777">MIALLRAAVPIFLAMVAGMAGSLVVTSVLGKHDTVTLAAFAVVSSVLSTASAAVQGALRGLGPFVAPFRDEPAAAVPVVRDARWLSLATGVLGALAVLCVPLLAGAGGVPGEVVREMGALPWFLAGYVLIFASTGGASTILVALGRNRDVLWPTLVFAIGLSGLTAALVPGLGLTGVGVAWVVSGAAAALVAASLLRRALGRPIGQARPRPREIVKLAKVSIPLAGTVLVKFGVLGVVTFAASTTSTRDTAAHAVLSTLTGLIMLASLSVAQAAVPDVARAPDAAGARRAQRGAALLAITGTLVVAGLLLGLGENVLVLFSDDLAVRERAFGLLPLMLLSAVLDAAQAVQGTGLTALKRSAASLLYFVIGYGPLVVAAVPVARTWGIDGLWTAMALANGLLVVLQGTGFHRHSAKVGAGAEVTQGRGGGDARPGRR</sequence>
<organism evidence="7 8">
    <name type="scientific">Nonomuraea composti</name>
    <dbReference type="NCBI Taxonomy" id="2720023"/>
    <lineage>
        <taxon>Bacteria</taxon>
        <taxon>Bacillati</taxon>
        <taxon>Actinomycetota</taxon>
        <taxon>Actinomycetes</taxon>
        <taxon>Streptosporangiales</taxon>
        <taxon>Streptosporangiaceae</taxon>
        <taxon>Nonomuraea</taxon>
    </lineage>
</organism>
<comment type="similarity">
    <text evidence="2">Belongs to the multi antimicrobial extrusion (MATE) (TC 2.A.66.1) family.</text>
</comment>
<feature type="transmembrane region" description="Helical" evidence="6">
    <location>
        <begin position="295"/>
        <end position="313"/>
    </location>
</feature>